<name>A0A0D0M8V6_VARPD</name>
<gene>
    <name evidence="2" type="ORF">RT97_20255</name>
</gene>
<dbReference type="InterPro" id="IPR011990">
    <property type="entry name" value="TPR-like_helical_dom_sf"/>
</dbReference>
<accession>A0A0D0M8V6</accession>
<organism evidence="2 3">
    <name type="scientific">Variovorax paradoxus</name>
    <dbReference type="NCBI Taxonomy" id="34073"/>
    <lineage>
        <taxon>Bacteria</taxon>
        <taxon>Pseudomonadati</taxon>
        <taxon>Pseudomonadota</taxon>
        <taxon>Betaproteobacteria</taxon>
        <taxon>Burkholderiales</taxon>
        <taxon>Comamonadaceae</taxon>
        <taxon>Variovorax</taxon>
    </lineage>
</organism>
<evidence type="ECO:0008006" key="4">
    <source>
        <dbReference type="Google" id="ProtNLM"/>
    </source>
</evidence>
<feature type="signal peptide" evidence="1">
    <location>
        <begin position="1"/>
        <end position="21"/>
    </location>
</feature>
<dbReference type="Proteomes" id="UP000032067">
    <property type="component" value="Unassembled WGS sequence"/>
</dbReference>
<evidence type="ECO:0000313" key="2">
    <source>
        <dbReference type="EMBL" id="KIQ28856.1"/>
    </source>
</evidence>
<evidence type="ECO:0000313" key="3">
    <source>
        <dbReference type="Proteomes" id="UP000032067"/>
    </source>
</evidence>
<protein>
    <recommendedName>
        <fullName evidence="4">Tetratricopeptide repeat protein</fullName>
    </recommendedName>
</protein>
<proteinExistence type="predicted"/>
<dbReference type="EMBL" id="JXQQ01000047">
    <property type="protein sequence ID" value="KIQ28856.1"/>
    <property type="molecule type" value="Genomic_DNA"/>
</dbReference>
<sequence length="227" mass="24699">MKRLWIAIAASLLLTAAAASADPLPTNQLPMYGGRAKTEAMKSADADFIASMEKQGLSRAEGARQMLKLGWTAWAKRDMATAMARFNQAWLLDPENGNVYHGFALVGAVRGDVPSDVEPLFRLATSKRRVDAEAFVDYGYFLASESRLDASLLQLNKALEVSATARNARSNIAFVYYLKNDFASSCVWVQRAAANGDRMEAAFPEDICARADKPLDRKTSDGASPPA</sequence>
<keyword evidence="1" id="KW-0732">Signal</keyword>
<dbReference type="Gene3D" id="1.25.40.10">
    <property type="entry name" value="Tetratricopeptide repeat domain"/>
    <property type="match status" value="1"/>
</dbReference>
<comment type="caution">
    <text evidence="2">The sequence shown here is derived from an EMBL/GenBank/DDBJ whole genome shotgun (WGS) entry which is preliminary data.</text>
</comment>
<dbReference type="RefSeq" id="WP_042580612.1">
    <property type="nucleotide sequence ID" value="NZ_JXQQ01000047.1"/>
</dbReference>
<reference evidence="2 3" key="1">
    <citation type="submission" date="2014-12" db="EMBL/GenBank/DDBJ databases">
        <title>16Stimator: statistical estimation of ribosomal gene copy numbers from draft genome assemblies.</title>
        <authorList>
            <person name="Perisin M.A."/>
            <person name="Vetter M."/>
            <person name="Gilbert J.A."/>
            <person name="Bergelson J."/>
        </authorList>
    </citation>
    <scope>NUCLEOTIDE SEQUENCE [LARGE SCALE GENOMIC DNA]</scope>
    <source>
        <strain evidence="2 3">MEDvA23</strain>
    </source>
</reference>
<feature type="chain" id="PRO_5002216392" description="Tetratricopeptide repeat protein" evidence="1">
    <location>
        <begin position="22"/>
        <end position="227"/>
    </location>
</feature>
<dbReference type="AlphaFoldDB" id="A0A0D0M8V6"/>
<evidence type="ECO:0000256" key="1">
    <source>
        <dbReference type="SAM" id="SignalP"/>
    </source>
</evidence>
<dbReference type="OrthoDB" id="7058419at2"/>
<dbReference type="SUPFAM" id="SSF48452">
    <property type="entry name" value="TPR-like"/>
    <property type="match status" value="1"/>
</dbReference>